<keyword evidence="7" id="KW-0472">Membrane</keyword>
<dbReference type="AlphaFoldDB" id="A0A2S2D005"/>
<dbReference type="PROSITE" id="PS50192">
    <property type="entry name" value="T_SNARE"/>
    <property type="match status" value="1"/>
</dbReference>
<dbReference type="Pfam" id="PF00672">
    <property type="entry name" value="HAMP"/>
    <property type="match status" value="1"/>
</dbReference>
<dbReference type="EMBL" id="CP029358">
    <property type="protein sequence ID" value="AWK90082.1"/>
    <property type="molecule type" value="Genomic_DNA"/>
</dbReference>
<dbReference type="Gene3D" id="1.10.287.950">
    <property type="entry name" value="Methyl-accepting chemotaxis protein"/>
    <property type="match status" value="1"/>
</dbReference>
<evidence type="ECO:0000259" key="10">
    <source>
        <dbReference type="PROSITE" id="PS50885"/>
    </source>
</evidence>
<dbReference type="SMART" id="SM00283">
    <property type="entry name" value="MA"/>
    <property type="match status" value="1"/>
</dbReference>
<dbReference type="SMART" id="SM00304">
    <property type="entry name" value="HAMP"/>
    <property type="match status" value="1"/>
</dbReference>
<dbReference type="SUPFAM" id="SSF58104">
    <property type="entry name" value="Methyl-accepting chemotaxis protein (MCP) signaling domain"/>
    <property type="match status" value="1"/>
</dbReference>
<keyword evidence="12" id="KW-1185">Reference proteome</keyword>
<evidence type="ECO:0000256" key="6">
    <source>
        <dbReference type="SAM" id="Coils"/>
    </source>
</evidence>
<evidence type="ECO:0000256" key="2">
    <source>
        <dbReference type="ARBA" id="ARBA00022519"/>
    </source>
</evidence>
<organism evidence="11 12">
    <name type="scientific">Azospirillum thermophilum</name>
    <dbReference type="NCBI Taxonomy" id="2202148"/>
    <lineage>
        <taxon>Bacteria</taxon>
        <taxon>Pseudomonadati</taxon>
        <taxon>Pseudomonadota</taxon>
        <taxon>Alphaproteobacteria</taxon>
        <taxon>Rhodospirillales</taxon>
        <taxon>Azospirillaceae</taxon>
        <taxon>Azospirillum</taxon>
    </lineage>
</organism>
<dbReference type="KEGG" id="azz:DEW08_29295"/>
<feature type="transmembrane region" description="Helical" evidence="7">
    <location>
        <begin position="30"/>
        <end position="50"/>
    </location>
</feature>
<keyword evidence="11" id="KW-0614">Plasmid</keyword>
<evidence type="ECO:0000313" key="12">
    <source>
        <dbReference type="Proteomes" id="UP000245629"/>
    </source>
</evidence>
<dbReference type="GO" id="GO:0007165">
    <property type="term" value="P:signal transduction"/>
    <property type="evidence" value="ECO:0007669"/>
    <property type="project" value="UniProtKB-KW"/>
</dbReference>
<dbReference type="Proteomes" id="UP000245629">
    <property type="component" value="Plasmid unnamed3"/>
</dbReference>
<dbReference type="PROSITE" id="PS50885">
    <property type="entry name" value="HAMP"/>
    <property type="match status" value="1"/>
</dbReference>
<feature type="domain" description="Methyl-accepting transducer" evidence="8">
    <location>
        <begin position="292"/>
        <end position="542"/>
    </location>
</feature>
<dbReference type="GO" id="GO:0005886">
    <property type="term" value="C:plasma membrane"/>
    <property type="evidence" value="ECO:0007669"/>
    <property type="project" value="UniProtKB-SubCell"/>
</dbReference>
<geneLocation type="plasmid" evidence="11 12">
    <name>unnamed3</name>
</geneLocation>
<evidence type="ECO:0000256" key="1">
    <source>
        <dbReference type="ARBA" id="ARBA00004429"/>
    </source>
</evidence>
<dbReference type="PROSITE" id="PS50111">
    <property type="entry name" value="CHEMOTAXIS_TRANSDUC_2"/>
    <property type="match status" value="1"/>
</dbReference>
<sequence length="569" mass="59474">MSEGDTGSRRRPSWPARFRTRQFWTVGRKVTAAFVVAIVGGFIAIMGLQASMQYDDAVRLAAHDARVKTDMIANAVRIGFVGNDGNAIEQEFLPLAGSEEVQLTSVRAVTKAEVLLNYANQRFAAYDLAADKDMTDAVLAGQGPQVRSAKGQVIVAVPVVSGKSNRLVGALQIAWGMEKQIDAIWDQMRKQVAVCLIALVVQIVLLNVLLGRVVLRPLRAGVAAMRALTQGNTDIAVPGSDRADEIGEMAGALQIFRDNATAIRRLHAEQAEAAARAEEEKRAALLDLADRFQNKVARLVEGIVAASTGMAENAGQMAEVTQETSTRSRTVVRESEDIQSNVRSAAAAATELASSIGGITEQVGHSAQIAGAAVRRAGQTNETVQTLITSADRIGQVVELIHAIAKQTNLLALNATIEAARAGEAGKGFAVVATEVKGLADQTAKATDEIAAHVAAMQTVTKETASAIGSIGSTITEIDSIAGTITQSVQEQNSATREIARAVEMAALGTQGVSSTIAALAQTAEAAGETAGSVLAAARGLSDQARSLAAEVDHFLAEVRSQATAAQAA</sequence>
<keyword evidence="3 5" id="KW-0807">Transducer</keyword>
<keyword evidence="2" id="KW-1003">Cell membrane</keyword>
<dbReference type="InterPro" id="IPR000727">
    <property type="entry name" value="T_SNARE_dom"/>
</dbReference>
<dbReference type="Pfam" id="PF00015">
    <property type="entry name" value="MCPsignal"/>
    <property type="match status" value="1"/>
</dbReference>
<evidence type="ECO:0000259" key="9">
    <source>
        <dbReference type="PROSITE" id="PS50192"/>
    </source>
</evidence>
<comment type="subcellular location">
    <subcellularLocation>
        <location evidence="1">Cell inner membrane</location>
        <topology evidence="1">Multi-pass membrane protein</topology>
    </subcellularLocation>
</comment>
<feature type="coiled-coil region" evidence="6">
    <location>
        <begin position="263"/>
        <end position="295"/>
    </location>
</feature>
<name>A0A2S2D005_9PROT</name>
<keyword evidence="7" id="KW-1133">Transmembrane helix</keyword>
<evidence type="ECO:0000256" key="4">
    <source>
        <dbReference type="ARBA" id="ARBA00029447"/>
    </source>
</evidence>
<comment type="similarity">
    <text evidence="4">Belongs to the methyl-accepting chemotaxis (MCP) protein family.</text>
</comment>
<dbReference type="PANTHER" id="PTHR32089:SF112">
    <property type="entry name" value="LYSOZYME-LIKE PROTEIN-RELATED"/>
    <property type="match status" value="1"/>
</dbReference>
<gene>
    <name evidence="11" type="ORF">DEW08_29295</name>
</gene>
<keyword evidence="6" id="KW-0175">Coiled coil</keyword>
<evidence type="ECO:0000256" key="7">
    <source>
        <dbReference type="SAM" id="Phobius"/>
    </source>
</evidence>
<protein>
    <submittedName>
        <fullName evidence="11">Methyl-accepting chemotaxis protein</fullName>
    </submittedName>
</protein>
<feature type="domain" description="HAMP" evidence="10">
    <location>
        <begin position="212"/>
        <end position="265"/>
    </location>
</feature>
<dbReference type="PANTHER" id="PTHR32089">
    <property type="entry name" value="METHYL-ACCEPTING CHEMOTAXIS PROTEIN MCPB"/>
    <property type="match status" value="1"/>
</dbReference>
<evidence type="ECO:0000313" key="11">
    <source>
        <dbReference type="EMBL" id="AWK90082.1"/>
    </source>
</evidence>
<feature type="transmembrane region" description="Helical" evidence="7">
    <location>
        <begin position="192"/>
        <end position="215"/>
    </location>
</feature>
<evidence type="ECO:0000259" key="8">
    <source>
        <dbReference type="PROSITE" id="PS50111"/>
    </source>
</evidence>
<proteinExistence type="inferred from homology"/>
<accession>A0A2S2D005</accession>
<keyword evidence="2" id="KW-0997">Cell inner membrane</keyword>
<dbReference type="CDD" id="cd06225">
    <property type="entry name" value="HAMP"/>
    <property type="match status" value="1"/>
</dbReference>
<dbReference type="InterPro" id="IPR003660">
    <property type="entry name" value="HAMP_dom"/>
</dbReference>
<keyword evidence="7" id="KW-0812">Transmembrane</keyword>
<evidence type="ECO:0000256" key="3">
    <source>
        <dbReference type="ARBA" id="ARBA00023224"/>
    </source>
</evidence>
<dbReference type="InterPro" id="IPR004089">
    <property type="entry name" value="MCPsignal_dom"/>
</dbReference>
<feature type="domain" description="T-SNARE coiled-coil homology" evidence="9">
    <location>
        <begin position="458"/>
        <end position="520"/>
    </location>
</feature>
<reference evidence="12" key="1">
    <citation type="submission" date="2018-05" db="EMBL/GenBank/DDBJ databases">
        <title>Azospirillum thermophila sp. nov., a novel isolated from hot spring.</title>
        <authorList>
            <person name="Zhao Z."/>
        </authorList>
    </citation>
    <scope>NUCLEOTIDE SEQUENCE [LARGE SCALE GENOMIC DNA]</scope>
    <source>
        <strain evidence="12">CFH 70021</strain>
        <plasmid evidence="12">unnamed3</plasmid>
    </source>
</reference>
<evidence type="ECO:0000256" key="5">
    <source>
        <dbReference type="PROSITE-ProRule" id="PRU00284"/>
    </source>
</evidence>
<dbReference type="Gene3D" id="6.10.340.10">
    <property type="match status" value="1"/>
</dbReference>